<evidence type="ECO:0000313" key="3">
    <source>
        <dbReference type="Proteomes" id="UP000185783"/>
    </source>
</evidence>
<dbReference type="Proteomes" id="UP000185783">
    <property type="component" value="Unassembled WGS sequence"/>
</dbReference>
<keyword evidence="1" id="KW-1133">Transmembrane helix</keyword>
<keyword evidence="3" id="KW-1185">Reference proteome</keyword>
<name>A0A1U7JJA8_9HYPH</name>
<proteinExistence type="predicted"/>
<keyword evidence="1" id="KW-0812">Transmembrane</keyword>
<accession>A0A1U7JJA8</accession>
<comment type="caution">
    <text evidence="2">The sequence shown here is derived from an EMBL/GenBank/DDBJ whole genome shotgun (WGS) entry which is preliminary data.</text>
</comment>
<organism evidence="2 3">
    <name type="scientific">Pseudovibrio exalbescens</name>
    <dbReference type="NCBI Taxonomy" id="197461"/>
    <lineage>
        <taxon>Bacteria</taxon>
        <taxon>Pseudomonadati</taxon>
        <taxon>Pseudomonadota</taxon>
        <taxon>Alphaproteobacteria</taxon>
        <taxon>Hyphomicrobiales</taxon>
        <taxon>Stappiaceae</taxon>
        <taxon>Pseudovibrio</taxon>
    </lineage>
</organism>
<gene>
    <name evidence="2" type="ORF">A3843_05870</name>
</gene>
<sequence>MSHPFKGPLFRPYARTVYRFRDYHDQAPMKAVVLFWSCLAGTFILLFLLSGLHPAFAFGLLPVAILQLPFLYTLRKHADPHATLLSGKSRPLAPKLAAMVKAVFPDL</sequence>
<feature type="transmembrane region" description="Helical" evidence="1">
    <location>
        <begin position="55"/>
        <end position="74"/>
    </location>
</feature>
<keyword evidence="1" id="KW-0472">Membrane</keyword>
<reference evidence="2 3" key="1">
    <citation type="submission" date="2016-03" db="EMBL/GenBank/DDBJ databases">
        <title>Genome sequence of Nesiotobacter sp. nov., a moderately halophilic alphaproteobacterium isolated from the Yellow Sea, China.</title>
        <authorList>
            <person name="Zhang G."/>
            <person name="Zhang R."/>
        </authorList>
    </citation>
    <scope>NUCLEOTIDE SEQUENCE [LARGE SCALE GENOMIC DNA]</scope>
    <source>
        <strain evidence="2 3">WB1-6</strain>
    </source>
</reference>
<dbReference type="AlphaFoldDB" id="A0A1U7JJA8"/>
<dbReference type="EMBL" id="LVVZ01000010">
    <property type="protein sequence ID" value="OKL44826.1"/>
    <property type="molecule type" value="Genomic_DNA"/>
</dbReference>
<feature type="transmembrane region" description="Helical" evidence="1">
    <location>
        <begin position="31"/>
        <end position="49"/>
    </location>
</feature>
<protein>
    <submittedName>
        <fullName evidence="2">Uncharacterized protein</fullName>
    </submittedName>
</protein>
<evidence type="ECO:0000313" key="2">
    <source>
        <dbReference type="EMBL" id="OKL44826.1"/>
    </source>
</evidence>
<evidence type="ECO:0000256" key="1">
    <source>
        <dbReference type="SAM" id="Phobius"/>
    </source>
</evidence>
<dbReference type="RefSeq" id="WP_028481340.1">
    <property type="nucleotide sequence ID" value="NZ_LVVZ01000010.1"/>
</dbReference>